<reference evidence="2 3" key="1">
    <citation type="submission" date="2019-02" db="EMBL/GenBank/DDBJ databases">
        <title>Deep-cultivation of Planctomycetes and their phenomic and genomic characterization uncovers novel biology.</title>
        <authorList>
            <person name="Wiegand S."/>
            <person name="Jogler M."/>
            <person name="Boedeker C."/>
            <person name="Pinto D."/>
            <person name="Vollmers J."/>
            <person name="Rivas-Marin E."/>
            <person name="Kohn T."/>
            <person name="Peeters S.H."/>
            <person name="Heuer A."/>
            <person name="Rast P."/>
            <person name="Oberbeckmann S."/>
            <person name="Bunk B."/>
            <person name="Jeske O."/>
            <person name="Meyerdierks A."/>
            <person name="Storesund J.E."/>
            <person name="Kallscheuer N."/>
            <person name="Luecker S."/>
            <person name="Lage O.M."/>
            <person name="Pohl T."/>
            <person name="Merkel B.J."/>
            <person name="Hornburger P."/>
            <person name="Mueller R.-W."/>
            <person name="Bruemmer F."/>
            <person name="Labrenz M."/>
            <person name="Spormann A.M."/>
            <person name="Op Den Camp H."/>
            <person name="Overmann J."/>
            <person name="Amann R."/>
            <person name="Jetten M.S.M."/>
            <person name="Mascher T."/>
            <person name="Medema M.H."/>
            <person name="Devos D.P."/>
            <person name="Kaster A.-K."/>
            <person name="Ovreas L."/>
            <person name="Rohde M."/>
            <person name="Galperin M.Y."/>
            <person name="Jogler C."/>
        </authorList>
    </citation>
    <scope>NUCLEOTIDE SEQUENCE [LARGE SCALE GENOMIC DNA]</scope>
    <source>
        <strain evidence="2 3">CA54</strain>
    </source>
</reference>
<keyword evidence="1" id="KW-0472">Membrane</keyword>
<keyword evidence="3" id="KW-1185">Reference proteome</keyword>
<dbReference type="Proteomes" id="UP000320735">
    <property type="component" value="Unassembled WGS sequence"/>
</dbReference>
<name>A0A5C6BIJ2_9PLAN</name>
<organism evidence="2 3">
    <name type="scientific">Symmachiella macrocystis</name>
    <dbReference type="NCBI Taxonomy" id="2527985"/>
    <lineage>
        <taxon>Bacteria</taxon>
        <taxon>Pseudomonadati</taxon>
        <taxon>Planctomycetota</taxon>
        <taxon>Planctomycetia</taxon>
        <taxon>Planctomycetales</taxon>
        <taxon>Planctomycetaceae</taxon>
        <taxon>Symmachiella</taxon>
    </lineage>
</organism>
<feature type="transmembrane region" description="Helical" evidence="1">
    <location>
        <begin position="120"/>
        <end position="142"/>
    </location>
</feature>
<dbReference type="AlphaFoldDB" id="A0A5C6BIJ2"/>
<dbReference type="EMBL" id="SJPP01000001">
    <property type="protein sequence ID" value="TWU11845.1"/>
    <property type="molecule type" value="Genomic_DNA"/>
</dbReference>
<dbReference type="RefSeq" id="WP_146369392.1">
    <property type="nucleotide sequence ID" value="NZ_SJPP01000001.1"/>
</dbReference>
<evidence type="ECO:0000313" key="3">
    <source>
        <dbReference type="Proteomes" id="UP000320735"/>
    </source>
</evidence>
<proteinExistence type="predicted"/>
<sequence length="171" mass="18720">MTISVPCSCGKTYKVADKLAGKKFKCKACDKVLAIRRPAARAKVKAKKAKTDEDSDFLDMDLDSEFSQMAAVERPAYDEEDDDEWDMAQERDYRFPNGDPSKATSMPHSQQYGDGVERTAAIVFGVAGILIGVGLIGGGIYLRVNHGWRIRGFIGLGIISFFSGVGALFKK</sequence>
<protein>
    <submittedName>
        <fullName evidence="2">Uncharacterized protein</fullName>
    </submittedName>
</protein>
<comment type="caution">
    <text evidence="2">The sequence shown here is derived from an EMBL/GenBank/DDBJ whole genome shotgun (WGS) entry which is preliminary data.</text>
</comment>
<keyword evidence="1" id="KW-1133">Transmembrane helix</keyword>
<dbReference type="OrthoDB" id="292906at2"/>
<evidence type="ECO:0000313" key="2">
    <source>
        <dbReference type="EMBL" id="TWU11845.1"/>
    </source>
</evidence>
<gene>
    <name evidence="2" type="ORF">CA54_06570</name>
</gene>
<accession>A0A5C6BIJ2</accession>
<feature type="transmembrane region" description="Helical" evidence="1">
    <location>
        <begin position="148"/>
        <end position="169"/>
    </location>
</feature>
<keyword evidence="1" id="KW-0812">Transmembrane</keyword>
<evidence type="ECO:0000256" key="1">
    <source>
        <dbReference type="SAM" id="Phobius"/>
    </source>
</evidence>